<name>A0A0A9XVR0_LYGHE</name>
<evidence type="ECO:0000256" key="4">
    <source>
        <dbReference type="ARBA" id="ARBA00022917"/>
    </source>
</evidence>
<proteinExistence type="predicted"/>
<dbReference type="AlphaFoldDB" id="A0A0A9XVR0"/>
<reference evidence="7" key="2">
    <citation type="submission" date="2014-07" db="EMBL/GenBank/DDBJ databases">
        <authorList>
            <person name="Hull J."/>
        </authorList>
    </citation>
    <scope>NUCLEOTIDE SEQUENCE</scope>
</reference>
<keyword evidence="4" id="KW-0648">Protein biosynthesis</keyword>
<dbReference type="GO" id="GO:0004822">
    <property type="term" value="F:isoleucine-tRNA ligase activity"/>
    <property type="evidence" value="ECO:0007669"/>
    <property type="project" value="TreeGrafter"/>
</dbReference>
<reference evidence="8" key="3">
    <citation type="journal article" date="2016" name="Gigascience">
        <title>De novo construction of an expanded transcriptome assembly for the western tarnished plant bug, Lygus hesperus.</title>
        <authorList>
            <person name="Tassone E.E."/>
            <person name="Geib S.M."/>
            <person name="Hall B."/>
            <person name="Fabrick J.A."/>
            <person name="Brent C.S."/>
            <person name="Hull J.J."/>
        </authorList>
    </citation>
    <scope>NUCLEOTIDE SEQUENCE</scope>
</reference>
<feature type="domain" description="Aminoacyl-tRNA synthetase class Ia" evidence="6">
    <location>
        <begin position="7"/>
        <end position="112"/>
    </location>
</feature>
<evidence type="ECO:0000259" key="6">
    <source>
        <dbReference type="Pfam" id="PF00133"/>
    </source>
</evidence>
<dbReference type="SUPFAM" id="SSF52374">
    <property type="entry name" value="Nucleotidylyl transferase"/>
    <property type="match status" value="1"/>
</dbReference>
<dbReference type="InterPro" id="IPR050081">
    <property type="entry name" value="Ile-tRNA_ligase"/>
</dbReference>
<dbReference type="EMBL" id="GBHO01019610">
    <property type="protein sequence ID" value="JAG23994.1"/>
    <property type="molecule type" value="Transcribed_RNA"/>
</dbReference>
<dbReference type="InterPro" id="IPR002300">
    <property type="entry name" value="aa-tRNA-synth_Ia"/>
</dbReference>
<organism evidence="7">
    <name type="scientific">Lygus hesperus</name>
    <name type="common">Western plant bug</name>
    <dbReference type="NCBI Taxonomy" id="30085"/>
    <lineage>
        <taxon>Eukaryota</taxon>
        <taxon>Metazoa</taxon>
        <taxon>Ecdysozoa</taxon>
        <taxon>Arthropoda</taxon>
        <taxon>Hexapoda</taxon>
        <taxon>Insecta</taxon>
        <taxon>Pterygota</taxon>
        <taxon>Neoptera</taxon>
        <taxon>Paraneoptera</taxon>
        <taxon>Hemiptera</taxon>
        <taxon>Heteroptera</taxon>
        <taxon>Panheteroptera</taxon>
        <taxon>Cimicomorpha</taxon>
        <taxon>Miridae</taxon>
        <taxon>Mirini</taxon>
        <taxon>Lygus</taxon>
    </lineage>
</organism>
<dbReference type="GO" id="GO:0005829">
    <property type="term" value="C:cytosol"/>
    <property type="evidence" value="ECO:0007669"/>
    <property type="project" value="TreeGrafter"/>
</dbReference>
<dbReference type="EMBL" id="GDHC01011670">
    <property type="protein sequence ID" value="JAQ06959.1"/>
    <property type="molecule type" value="Transcribed_RNA"/>
</dbReference>
<dbReference type="GO" id="GO:0005524">
    <property type="term" value="F:ATP binding"/>
    <property type="evidence" value="ECO:0007669"/>
    <property type="project" value="UniProtKB-KW"/>
</dbReference>
<evidence type="ECO:0000313" key="8">
    <source>
        <dbReference type="EMBL" id="JAQ06959.1"/>
    </source>
</evidence>
<accession>A0A0A9XVR0</accession>
<evidence type="ECO:0000256" key="5">
    <source>
        <dbReference type="ARBA" id="ARBA00023146"/>
    </source>
</evidence>
<protein>
    <submittedName>
        <fullName evidence="7">Isoleucine--tRNA ligase</fullName>
    </submittedName>
</protein>
<dbReference type="Pfam" id="PF00133">
    <property type="entry name" value="tRNA-synt_1"/>
    <property type="match status" value="1"/>
</dbReference>
<evidence type="ECO:0000313" key="7">
    <source>
        <dbReference type="EMBL" id="JAG23994.1"/>
    </source>
</evidence>
<evidence type="ECO:0000256" key="1">
    <source>
        <dbReference type="ARBA" id="ARBA00022598"/>
    </source>
</evidence>
<dbReference type="GO" id="GO:0006428">
    <property type="term" value="P:isoleucyl-tRNA aminoacylation"/>
    <property type="evidence" value="ECO:0007669"/>
    <property type="project" value="TreeGrafter"/>
</dbReference>
<keyword evidence="2" id="KW-0547">Nucleotide-binding</keyword>
<keyword evidence="3" id="KW-0067">ATP-binding</keyword>
<reference evidence="7" key="1">
    <citation type="journal article" date="2014" name="PLoS ONE">
        <title>Transcriptome-Based Identification of ABC Transporters in the Western Tarnished Plant Bug Lygus hesperus.</title>
        <authorList>
            <person name="Hull J.J."/>
            <person name="Chaney K."/>
            <person name="Geib S.M."/>
            <person name="Fabrick J.A."/>
            <person name="Brent C.S."/>
            <person name="Walsh D."/>
            <person name="Lavine L.C."/>
        </authorList>
    </citation>
    <scope>NUCLEOTIDE SEQUENCE</scope>
</reference>
<evidence type="ECO:0000256" key="3">
    <source>
        <dbReference type="ARBA" id="ARBA00022840"/>
    </source>
</evidence>
<sequence length="146" mass="16824">MGAEDVMYLEGMDQHRGWFQSSSILSFCMQHRLPFKYLVSHGFVLDELGNKMSKSLGNVVSVQHLLRRALDDVPETKSWSQVLYNTFAGKITLDVLRMWVASADYTHDITISVPALQEAQDTVYRWRSMLRFILGCIHNDEIVDRV</sequence>
<keyword evidence="5" id="KW-0030">Aminoacyl-tRNA synthetase</keyword>
<gene>
    <name evidence="7" type="primary">ileS_17</name>
    <name evidence="8" type="synonym">ileS_1</name>
    <name evidence="7" type="ORF">CM83_6889</name>
    <name evidence="8" type="ORF">g.38623</name>
</gene>
<dbReference type="PANTHER" id="PTHR42765:SF1">
    <property type="entry name" value="ISOLEUCINE--TRNA LIGASE, MITOCHONDRIAL"/>
    <property type="match status" value="1"/>
</dbReference>
<keyword evidence="1 7" id="KW-0436">Ligase</keyword>
<dbReference type="InterPro" id="IPR014729">
    <property type="entry name" value="Rossmann-like_a/b/a_fold"/>
</dbReference>
<dbReference type="PANTHER" id="PTHR42765">
    <property type="entry name" value="SOLEUCYL-TRNA SYNTHETASE"/>
    <property type="match status" value="1"/>
</dbReference>
<dbReference type="Gene3D" id="3.40.50.620">
    <property type="entry name" value="HUPs"/>
    <property type="match status" value="1"/>
</dbReference>
<evidence type="ECO:0000256" key="2">
    <source>
        <dbReference type="ARBA" id="ARBA00022741"/>
    </source>
</evidence>